<proteinExistence type="predicted"/>
<dbReference type="Proteomes" id="UP000812287">
    <property type="component" value="Unassembled WGS sequence"/>
</dbReference>
<protein>
    <submittedName>
        <fullName evidence="2">Uncharacterized protein</fullName>
    </submittedName>
</protein>
<dbReference type="EMBL" id="MU250526">
    <property type="protein sequence ID" value="KAG7450138.1"/>
    <property type="molecule type" value="Genomic_DNA"/>
</dbReference>
<reference evidence="2" key="1">
    <citation type="submission" date="2020-11" db="EMBL/GenBank/DDBJ databases">
        <title>Adaptations for nitrogen fixation in a non-lichenized fungal sporocarp promotes dispersal by wood-feeding termites.</title>
        <authorList>
            <consortium name="DOE Joint Genome Institute"/>
            <person name="Koch R.A."/>
            <person name="Yoon G."/>
            <person name="Arayal U."/>
            <person name="Lail K."/>
            <person name="Amirebrahimi M."/>
            <person name="Labutti K."/>
            <person name="Lipzen A."/>
            <person name="Riley R."/>
            <person name="Barry K."/>
            <person name="Henrissat B."/>
            <person name="Grigoriev I.V."/>
            <person name="Herr J.R."/>
            <person name="Aime M.C."/>
        </authorList>
    </citation>
    <scope>NUCLEOTIDE SEQUENCE</scope>
    <source>
        <strain evidence="2">MCA 3950</strain>
    </source>
</reference>
<name>A0A9P8AW28_9AGAR</name>
<gene>
    <name evidence="2" type="ORF">BT62DRAFT_1000989</name>
</gene>
<comment type="caution">
    <text evidence="2">The sequence shown here is derived from an EMBL/GenBank/DDBJ whole genome shotgun (WGS) entry which is preliminary data.</text>
</comment>
<keyword evidence="3" id="KW-1185">Reference proteome</keyword>
<sequence length="312" mass="35645">MLLCSFSNKRDAQRLYCSEYWHFFKRTWTDAHRSVFIVAAFHKNRKFIYIFDSDEASLIVAAATLIPVATSTRDALAHLARAKLGLVTKCAYIIVAVLGRGIAPVPHPASSHYVRWHQRFWKSGQIYRSLRILSITDSRTISYILGEGIYSFPKPNGVREQLSARAFSGWKVFMSSKLIQRYGGLMRNTFVPNIGWNVRKRALDMGEKYFPSARDLARASGRHLRRVRLRKACGPYSIYFLNVDPTTELSFVLVSRVMDQVPCRSETKGAHGYTPSSLLVKQAFSEQAYRKHQPLRSPETDRCDKAMISTHS</sequence>
<dbReference type="OrthoDB" id="1470350at2759"/>
<evidence type="ECO:0000313" key="2">
    <source>
        <dbReference type="EMBL" id="KAG7450138.1"/>
    </source>
</evidence>
<dbReference type="GeneID" id="66098977"/>
<feature type="region of interest" description="Disordered" evidence="1">
    <location>
        <begin position="290"/>
        <end position="312"/>
    </location>
</feature>
<organism evidence="2 3">
    <name type="scientific">Guyanagaster necrorhizus</name>
    <dbReference type="NCBI Taxonomy" id="856835"/>
    <lineage>
        <taxon>Eukaryota</taxon>
        <taxon>Fungi</taxon>
        <taxon>Dikarya</taxon>
        <taxon>Basidiomycota</taxon>
        <taxon>Agaricomycotina</taxon>
        <taxon>Agaricomycetes</taxon>
        <taxon>Agaricomycetidae</taxon>
        <taxon>Agaricales</taxon>
        <taxon>Marasmiineae</taxon>
        <taxon>Physalacriaceae</taxon>
        <taxon>Guyanagaster</taxon>
    </lineage>
</organism>
<dbReference type="AlphaFoldDB" id="A0A9P8AW28"/>
<evidence type="ECO:0000256" key="1">
    <source>
        <dbReference type="SAM" id="MobiDB-lite"/>
    </source>
</evidence>
<accession>A0A9P8AW28</accession>
<dbReference type="RefSeq" id="XP_043043638.1">
    <property type="nucleotide sequence ID" value="XM_043176690.1"/>
</dbReference>
<evidence type="ECO:0000313" key="3">
    <source>
        <dbReference type="Proteomes" id="UP000812287"/>
    </source>
</evidence>